<proteinExistence type="predicted"/>
<evidence type="ECO:0000256" key="1">
    <source>
        <dbReference type="SAM" id="MobiDB-lite"/>
    </source>
</evidence>
<keyword evidence="3" id="KW-1185">Reference proteome</keyword>
<feature type="compositionally biased region" description="Basic and acidic residues" evidence="1">
    <location>
        <begin position="41"/>
        <end position="50"/>
    </location>
</feature>
<evidence type="ECO:0000313" key="2">
    <source>
        <dbReference type="EMBL" id="GAA1650545.1"/>
    </source>
</evidence>
<dbReference type="Proteomes" id="UP001501319">
    <property type="component" value="Unassembled WGS sequence"/>
</dbReference>
<organism evidence="2 3">
    <name type="scientific">Kribbella alba</name>
    <dbReference type="NCBI Taxonomy" id="190197"/>
    <lineage>
        <taxon>Bacteria</taxon>
        <taxon>Bacillati</taxon>
        <taxon>Actinomycetota</taxon>
        <taxon>Actinomycetes</taxon>
        <taxon>Propionibacteriales</taxon>
        <taxon>Kribbellaceae</taxon>
        <taxon>Kribbella</taxon>
    </lineage>
</organism>
<name>A0ABP4RGN3_9ACTN</name>
<sequence>MPCQPRNRGGRIDALIRQPADRDPDWAEVAWLTDSAAHRADTREANRTMSDDVAMPRSHAKRDRRSLKRRLEVLKLPVLPLTHHGYLEPTDRSEWPDEPEAVGVGPEGMAYAVWRHSRDARRKQVTSHVGGSDIATAVEVKSDLRVWFVQSLPEGRLLLAAARRSDGAAPNAEVWSDGGELLLTGDLGDAIEELMTTPAGSVWVGYFDEALGGSGPQGHGLARFTPDLSPDWLYPINAGLPPVFDCYTLNVHAERAYICPYTDFHLISIADGKAVDLGVAPHRSAHGLLMRGGEGAFLGGWGPEYDLVTPIRITREGVETFGSQCRIVMPDGTEAQGLRYTFRGDTLHAFHRGTWYVVTLNDLFAANARG</sequence>
<comment type="caution">
    <text evidence="2">The sequence shown here is derived from an EMBL/GenBank/DDBJ whole genome shotgun (WGS) entry which is preliminary data.</text>
</comment>
<feature type="region of interest" description="Disordered" evidence="1">
    <location>
        <begin position="41"/>
        <end position="66"/>
    </location>
</feature>
<reference evidence="3" key="1">
    <citation type="journal article" date="2019" name="Int. J. Syst. Evol. Microbiol.">
        <title>The Global Catalogue of Microorganisms (GCM) 10K type strain sequencing project: providing services to taxonomists for standard genome sequencing and annotation.</title>
        <authorList>
            <consortium name="The Broad Institute Genomics Platform"/>
            <consortium name="The Broad Institute Genome Sequencing Center for Infectious Disease"/>
            <person name="Wu L."/>
            <person name="Ma J."/>
        </authorList>
    </citation>
    <scope>NUCLEOTIDE SEQUENCE [LARGE SCALE GENOMIC DNA]</scope>
    <source>
        <strain evidence="3">JCM 14306</strain>
    </source>
</reference>
<protein>
    <submittedName>
        <fullName evidence="2">Uncharacterized protein</fullName>
    </submittedName>
</protein>
<gene>
    <name evidence="2" type="ORF">GCM10009744_47680</name>
</gene>
<accession>A0ABP4RGN3</accession>
<evidence type="ECO:0000313" key="3">
    <source>
        <dbReference type="Proteomes" id="UP001501319"/>
    </source>
</evidence>
<dbReference type="EMBL" id="BAAANE010000008">
    <property type="protein sequence ID" value="GAA1650545.1"/>
    <property type="molecule type" value="Genomic_DNA"/>
</dbReference>